<dbReference type="InterPro" id="IPR000796">
    <property type="entry name" value="Asp_trans"/>
</dbReference>
<dbReference type="RefSeq" id="XP_044657340.1">
    <property type="nucleotide sequence ID" value="XM_044801405.1"/>
</dbReference>
<dbReference type="PROSITE" id="PS00599">
    <property type="entry name" value="AA_TRANSFER_CLASS_2"/>
    <property type="match status" value="1"/>
</dbReference>
<evidence type="ECO:0000256" key="3">
    <source>
        <dbReference type="ARBA" id="ARBA00008392"/>
    </source>
</evidence>
<dbReference type="PRINTS" id="PR00799">
    <property type="entry name" value="TRANSAMINASE"/>
</dbReference>
<feature type="domain" description="Aminotransferase class I/classII large" evidence="8">
    <location>
        <begin position="455"/>
        <end position="807"/>
    </location>
</feature>
<evidence type="ECO:0000256" key="1">
    <source>
        <dbReference type="ARBA" id="ARBA00001933"/>
    </source>
</evidence>
<sequence length="824" mass="91998">MILDTYGSLLWNEPTKYGKSWALDVMHFKNEPHLVFWASKDPDSEVGHWYMLNSTYDEVQEIKPSPGWVSDDHDFDLTPDETAILVVNKGIPFDLSPVGGPRHGWLRDNGIQEIDVTTGELLFHWEISKHYDLEESYHAFTPGWAEDPEHPFEPFVLNSAQADAKGNYLVSSRHLSSIAYVDGKTGELLWKLGGKKNEFTDLSPGMKRNATFFNGQHHARIIDNESNDETIVMTIFDNGFGAQEESHRTTGKIVRLNVKRMTAELLHEPCQNQDQPLSTESRGSMQILPNGNRLIGYGIVPSWAEFAPDGRLRCDVHYAPEVGFNTQEAFSYRVLRRQWVGKPRHGPSVVTDDKGLVHVSWNGATEVVSWELQSHEELSNDPNEEPAGSFGMTRRTGFETTLHQPNAPGARYFKVAARDSKGELLGVSEPFPNIGAAPGLTAKLDLRKDVAPERTDLMVGVYQDDEGNIYTLPAVIEARRALFADPNWHHGYRPSQIGSTTFLHACTSLFFGEDSILVEQRRVAATQCLGASGACYMAACLLKKHHVASPTVFMPHETWSNHANIFEHAGHQVHELPYFDARNGDVDYDSLLSAANRIPPESVLVLQTAGQNPTGCDLTNEQWSQLAGTCATRGHLIIFDAAYYGMAKANVPVILAATFSKALGLYSERVGVLCVTAPDSEICHRLEMQLRLMTRYETGGYPAFGANIVELILTSPDLRAQWEADVKTMASQLQVRRKRLRALLEELQTPGNWESITNQKGMFCLMRLTHHELKMLRKVHHVYLQDNGRLSISGITNANIEHVAKSIDSVIRASSQVANGNGRH</sequence>
<dbReference type="SUPFAM" id="SSF50998">
    <property type="entry name" value="Quinoprotein alcohol dehydrogenase-like"/>
    <property type="match status" value="1"/>
</dbReference>
<dbReference type="InterPro" id="IPR015424">
    <property type="entry name" value="PyrdxlP-dep_Trfase"/>
</dbReference>
<dbReference type="Gene3D" id="3.40.640.10">
    <property type="entry name" value="Type I PLP-dependent aspartate aminotransferase-like (Major domain)"/>
    <property type="match status" value="1"/>
</dbReference>
<dbReference type="InterPro" id="IPR011047">
    <property type="entry name" value="Quinoprotein_ADH-like_sf"/>
</dbReference>
<dbReference type="EMBL" id="BOLY01000003">
    <property type="protein sequence ID" value="GIZ42853.1"/>
    <property type="molecule type" value="Genomic_DNA"/>
</dbReference>
<name>A0A9P3CQZ7_9PEZI</name>
<proteinExistence type="inferred from homology"/>
<evidence type="ECO:0000256" key="2">
    <source>
        <dbReference type="ARBA" id="ARBA00007441"/>
    </source>
</evidence>
<dbReference type="Pfam" id="PF00155">
    <property type="entry name" value="Aminotran_1_2"/>
    <property type="match status" value="1"/>
</dbReference>
<keyword evidence="5" id="KW-0032">Aminotransferase</keyword>
<dbReference type="GO" id="GO:0030170">
    <property type="term" value="F:pyridoxal phosphate binding"/>
    <property type="evidence" value="ECO:0007669"/>
    <property type="project" value="InterPro"/>
</dbReference>
<keyword evidence="10" id="KW-1185">Reference proteome</keyword>
<accession>A0A9P3CQZ7</accession>
<dbReference type="GO" id="GO:0008483">
    <property type="term" value="F:transaminase activity"/>
    <property type="evidence" value="ECO:0007669"/>
    <property type="project" value="UniProtKB-KW"/>
</dbReference>
<dbReference type="PANTHER" id="PTHR35340">
    <property type="entry name" value="PQQ ENZYME REPEAT PROTEIN-RELATED"/>
    <property type="match status" value="1"/>
</dbReference>
<dbReference type="InterPro" id="IPR053143">
    <property type="entry name" value="Arylsulfate_ST"/>
</dbReference>
<evidence type="ECO:0000313" key="10">
    <source>
        <dbReference type="Proteomes" id="UP000825890"/>
    </source>
</evidence>
<dbReference type="Gene3D" id="3.90.1150.10">
    <property type="entry name" value="Aspartate Aminotransferase, domain 1"/>
    <property type="match status" value="1"/>
</dbReference>
<comment type="similarity">
    <text evidence="3">Belongs to the class-II pyridoxal-phosphate-dependent aminotransferase family.</text>
</comment>
<comment type="caution">
    <text evidence="9">The sequence shown here is derived from an EMBL/GenBank/DDBJ whole genome shotgun (WGS) entry which is preliminary data.</text>
</comment>
<comment type="subunit">
    <text evidence="4">Homodimer.</text>
</comment>
<evidence type="ECO:0000313" key="9">
    <source>
        <dbReference type="EMBL" id="GIZ42853.1"/>
    </source>
</evidence>
<dbReference type="OrthoDB" id="5427350at2759"/>
<dbReference type="SUPFAM" id="SSF53383">
    <property type="entry name" value="PLP-dependent transferases"/>
    <property type="match status" value="1"/>
</dbReference>
<gene>
    <name evidence="9" type="ORF">CKM354_000610600</name>
</gene>
<dbReference type="InterPro" id="IPR039535">
    <property type="entry name" value="ASST-like"/>
</dbReference>
<evidence type="ECO:0000256" key="6">
    <source>
        <dbReference type="ARBA" id="ARBA00022679"/>
    </source>
</evidence>
<dbReference type="PANTHER" id="PTHR35340:SF5">
    <property type="entry name" value="ASST-DOMAIN-CONTAINING PROTEIN"/>
    <property type="match status" value="1"/>
</dbReference>
<evidence type="ECO:0000256" key="7">
    <source>
        <dbReference type="ARBA" id="ARBA00022898"/>
    </source>
</evidence>
<comment type="cofactor">
    <cofactor evidence="1">
        <name>pyridoxal 5'-phosphate</name>
        <dbReference type="ChEBI" id="CHEBI:597326"/>
    </cofactor>
</comment>
<comment type="similarity">
    <text evidence="2">Belongs to the class-I pyridoxal-phosphate-dependent aminotransferase family.</text>
</comment>
<dbReference type="InterPro" id="IPR001917">
    <property type="entry name" value="Aminotrans_II_pyridoxalP_BS"/>
</dbReference>
<dbReference type="GO" id="GO:0006520">
    <property type="term" value="P:amino acid metabolic process"/>
    <property type="evidence" value="ECO:0007669"/>
    <property type="project" value="InterPro"/>
</dbReference>
<dbReference type="InterPro" id="IPR015422">
    <property type="entry name" value="PyrdxlP-dep_Trfase_small"/>
</dbReference>
<dbReference type="InterPro" id="IPR015421">
    <property type="entry name" value="PyrdxlP-dep_Trfase_major"/>
</dbReference>
<dbReference type="Proteomes" id="UP000825890">
    <property type="component" value="Unassembled WGS sequence"/>
</dbReference>
<evidence type="ECO:0000256" key="4">
    <source>
        <dbReference type="ARBA" id="ARBA00011738"/>
    </source>
</evidence>
<dbReference type="AlphaFoldDB" id="A0A9P3CQZ7"/>
<dbReference type="Pfam" id="PF14269">
    <property type="entry name" value="Arylsulfotran_2"/>
    <property type="match status" value="1"/>
</dbReference>
<keyword evidence="6" id="KW-0808">Transferase</keyword>
<reference evidence="9 10" key="1">
    <citation type="submission" date="2021-01" db="EMBL/GenBank/DDBJ databases">
        <title>Cercospora kikuchii MAFF 305040 whole genome shotgun sequence.</title>
        <authorList>
            <person name="Kashiwa T."/>
            <person name="Suzuki T."/>
        </authorList>
    </citation>
    <scope>NUCLEOTIDE SEQUENCE [LARGE SCALE GENOMIC DNA]</scope>
    <source>
        <strain evidence="9 10">MAFF 305040</strain>
    </source>
</reference>
<evidence type="ECO:0000259" key="8">
    <source>
        <dbReference type="Pfam" id="PF00155"/>
    </source>
</evidence>
<organism evidence="9 10">
    <name type="scientific">Cercospora kikuchii</name>
    <dbReference type="NCBI Taxonomy" id="84275"/>
    <lineage>
        <taxon>Eukaryota</taxon>
        <taxon>Fungi</taxon>
        <taxon>Dikarya</taxon>
        <taxon>Ascomycota</taxon>
        <taxon>Pezizomycotina</taxon>
        <taxon>Dothideomycetes</taxon>
        <taxon>Dothideomycetidae</taxon>
        <taxon>Mycosphaerellales</taxon>
        <taxon>Mycosphaerellaceae</taxon>
        <taxon>Cercospora</taxon>
    </lineage>
</organism>
<dbReference type="CDD" id="cd00609">
    <property type="entry name" value="AAT_like"/>
    <property type="match status" value="1"/>
</dbReference>
<dbReference type="GeneID" id="68291681"/>
<keyword evidence="7" id="KW-0663">Pyridoxal phosphate</keyword>
<dbReference type="InterPro" id="IPR004839">
    <property type="entry name" value="Aminotransferase_I/II_large"/>
</dbReference>
<protein>
    <recommendedName>
        <fullName evidence="8">Aminotransferase class I/classII large domain-containing protein</fullName>
    </recommendedName>
</protein>
<evidence type="ECO:0000256" key="5">
    <source>
        <dbReference type="ARBA" id="ARBA00022576"/>
    </source>
</evidence>